<dbReference type="Proteomes" id="UP000002368">
    <property type="component" value="Chromosome"/>
</dbReference>
<organism evidence="2 3">
    <name type="scientific">Kyrpidia tusciae (strain DSM 2912 / NBRC 15312 / T2)</name>
    <name type="common">Bacillus tusciae</name>
    <dbReference type="NCBI Taxonomy" id="562970"/>
    <lineage>
        <taxon>Bacteria</taxon>
        <taxon>Bacillati</taxon>
        <taxon>Bacillota</taxon>
        <taxon>Bacilli</taxon>
        <taxon>Bacillales</taxon>
        <taxon>Alicyclobacillaceae</taxon>
        <taxon>Kyrpidia</taxon>
    </lineage>
</organism>
<evidence type="ECO:0000313" key="3">
    <source>
        <dbReference type="Proteomes" id="UP000002368"/>
    </source>
</evidence>
<reference evidence="2 3" key="1">
    <citation type="journal article" date="2011" name="Stand. Genomic Sci.">
        <title>Complete genome sequence of the thermophilic, hydrogen-oxidizing Bacillus tusciae type strain (T2) and reclassification in the new genus, Kyrpidia gen. nov. as Kyrpidia tusciae comb. nov. and emendation of the family Alicyclobacillaceae da Costa and Rainey, 2010.</title>
        <authorList>
            <person name="Klenk H.P."/>
            <person name="Lapidus A."/>
            <person name="Chertkov O."/>
            <person name="Copeland A."/>
            <person name="Del Rio T.G."/>
            <person name="Nolan M."/>
            <person name="Lucas S."/>
            <person name="Chen F."/>
            <person name="Tice H."/>
            <person name="Cheng J.F."/>
            <person name="Han C."/>
            <person name="Bruce D."/>
            <person name="Goodwin L."/>
            <person name="Pitluck S."/>
            <person name="Pati A."/>
            <person name="Ivanova N."/>
            <person name="Mavromatis K."/>
            <person name="Daum C."/>
            <person name="Chen A."/>
            <person name="Palaniappan K."/>
            <person name="Chang Y.J."/>
            <person name="Land M."/>
            <person name="Hauser L."/>
            <person name="Jeffries C.D."/>
            <person name="Detter J.C."/>
            <person name="Rohde M."/>
            <person name="Abt B."/>
            <person name="Pukall R."/>
            <person name="Goker M."/>
            <person name="Bristow J."/>
            <person name="Markowitz V."/>
            <person name="Hugenholtz P."/>
            <person name="Eisen J.A."/>
        </authorList>
    </citation>
    <scope>NUCLEOTIDE SEQUENCE [LARGE SCALE GENOMIC DNA]</scope>
    <source>
        <strain evidence="2 3">DSM 2912</strain>
    </source>
</reference>
<dbReference type="InterPro" id="IPR003673">
    <property type="entry name" value="CoA-Trfase_fam_III"/>
</dbReference>
<name>D5WXR9_KYRT2</name>
<proteinExistence type="predicted"/>
<dbReference type="PANTHER" id="PTHR48207">
    <property type="entry name" value="SUCCINATE--HYDROXYMETHYLGLUTARATE COA-TRANSFERASE"/>
    <property type="match status" value="1"/>
</dbReference>
<evidence type="ECO:0000313" key="2">
    <source>
        <dbReference type="EMBL" id="ADG05990.1"/>
    </source>
</evidence>
<dbReference type="EMBL" id="CP002017">
    <property type="protein sequence ID" value="ADG05990.1"/>
    <property type="molecule type" value="Genomic_DNA"/>
</dbReference>
<dbReference type="GO" id="GO:0008410">
    <property type="term" value="F:CoA-transferase activity"/>
    <property type="evidence" value="ECO:0007669"/>
    <property type="project" value="TreeGrafter"/>
</dbReference>
<dbReference type="AlphaFoldDB" id="D5WXR9"/>
<protein>
    <submittedName>
        <fullName evidence="2">L-carnitine dehydratase/bile acid-inducible protein F</fullName>
    </submittedName>
</protein>
<sequence length="401" mass="44003">MFPLTGVRVLDLSRVLAGPFCTMILGDLGADVIKVESFDGDETRRYEPVVNGASCYFLAFNRNKRSIAVNLKTESGREIVRRLAREADVLVENFRYGTMEKWGLGYETLKAENPGLIYCAVSAFGRSGPLKELPGYDLMMQAFSGLMSVTGIEDGPPVRTGWSITDLTAGMWAAIGILSALFERKATGEGRMIETSLFEGQLGLMTYYATTYLITGEVGKRLGASHFSIAPYQAFETVDGYVIIAAPNDGLFARLCNVLGVPQLAEQDRYKTNALRVQHRRELAEELQGLVGAFTTEKLLELLREAGVPCAPIHTIDQVLQHEQTLAREMVVTSEYPGIGSFRMTRSPLQPPAEAHKTVRLRPPLLSEHAEEILASVGYADKDIKLLHQEGAVLLPKSGGV</sequence>
<keyword evidence="3" id="KW-1185">Reference proteome</keyword>
<evidence type="ECO:0000256" key="1">
    <source>
        <dbReference type="ARBA" id="ARBA00022679"/>
    </source>
</evidence>
<dbReference type="SUPFAM" id="SSF89796">
    <property type="entry name" value="CoA-transferase family III (CaiB/BaiF)"/>
    <property type="match status" value="1"/>
</dbReference>
<dbReference type="Gene3D" id="3.30.1540.10">
    <property type="entry name" value="formyl-coa transferase, domain 3"/>
    <property type="match status" value="1"/>
</dbReference>
<dbReference type="STRING" id="562970.Btus_1263"/>
<dbReference type="InterPro" id="IPR050483">
    <property type="entry name" value="CoA-transferase_III_domain"/>
</dbReference>
<dbReference type="PANTHER" id="PTHR48207:SF3">
    <property type="entry name" value="SUCCINATE--HYDROXYMETHYLGLUTARATE COA-TRANSFERASE"/>
    <property type="match status" value="1"/>
</dbReference>
<dbReference type="InterPro" id="IPR044855">
    <property type="entry name" value="CoA-Trfase_III_dom3_sf"/>
</dbReference>
<accession>D5WXR9</accession>
<dbReference type="HOGENOM" id="CLU_033975_0_0_9"/>
<dbReference type="OrthoDB" id="9797653at2"/>
<gene>
    <name evidence="2" type="ordered locus">Btus_1263</name>
</gene>
<keyword evidence="1" id="KW-0808">Transferase</keyword>
<dbReference type="eggNOG" id="COG1804">
    <property type="taxonomic scope" value="Bacteria"/>
</dbReference>
<dbReference type="InterPro" id="IPR023606">
    <property type="entry name" value="CoA-Trfase_III_dom_1_sf"/>
</dbReference>
<dbReference type="KEGG" id="bts:Btus_1263"/>
<dbReference type="Gene3D" id="3.40.50.10540">
    <property type="entry name" value="Crotonobetainyl-coa:carnitine coa-transferase, domain 1"/>
    <property type="match status" value="1"/>
</dbReference>
<dbReference type="Pfam" id="PF02515">
    <property type="entry name" value="CoA_transf_3"/>
    <property type="match status" value="1"/>
</dbReference>